<accession>A0A4V2Z0P5</accession>
<comment type="similarity">
    <text evidence="1">Belongs to the bacterial solute-binding protein 1 family.</text>
</comment>
<dbReference type="Pfam" id="PF01547">
    <property type="entry name" value="SBP_bac_1"/>
    <property type="match status" value="1"/>
</dbReference>
<evidence type="ECO:0000313" key="4">
    <source>
        <dbReference type="Proteomes" id="UP000294739"/>
    </source>
</evidence>
<evidence type="ECO:0000313" key="3">
    <source>
        <dbReference type="EMBL" id="TDE01168.1"/>
    </source>
</evidence>
<keyword evidence="4" id="KW-1185">Reference proteome</keyword>
<dbReference type="InterPro" id="IPR006059">
    <property type="entry name" value="SBP"/>
</dbReference>
<gene>
    <name evidence="3" type="ORF">E1269_23685</name>
</gene>
<dbReference type="InParanoid" id="A0A4V2Z0P5"/>
<sequence length="429" mass="45720">MSVLPHHRRHLAVGAALTALVLTGCGALGGASDSASSGELSMWTEWSGGYQASADALFAEFEEKNPDIAVAHRAIGNEDFFTAVRTGLSGNTPPDVIQFEGYQQTRDFAGAGQLLDVTDIWEDVKDQYLLSDSLVSACEVDGKVYCLPWSLSTVNQVFYDPTLLEQAGVEPPTTMEELVAAGETLKDAGITPIALGAKDGWPANHWFNVFVGHRCGYDVVYQAINQDGAAWTDDCFVQAATDLENLASQGMFNEGVASSDYDAMTALFLSGRTAMMNTGQWFVSSWTDSPPPFDVGIVPFPAWSDAAFPNVIQGTVGHTIGISSQTDHEEDAKALLRYFTTPEAGRIWAEGGNLSPIDGVTDQYGTDAIKQVFEAFTSAEAFLPFLENELPPAVGEDALYNGAAAVAAGNLTGQEWMQQVQAAAEAAAG</sequence>
<name>A0A4V2Z0P5_9ACTN</name>
<proteinExistence type="inferred from homology"/>
<dbReference type="Proteomes" id="UP000294739">
    <property type="component" value="Unassembled WGS sequence"/>
</dbReference>
<organism evidence="3 4">
    <name type="scientific">Jiangella asiatica</name>
    <dbReference type="NCBI Taxonomy" id="2530372"/>
    <lineage>
        <taxon>Bacteria</taxon>
        <taxon>Bacillati</taxon>
        <taxon>Actinomycetota</taxon>
        <taxon>Actinomycetes</taxon>
        <taxon>Jiangellales</taxon>
        <taxon>Jiangellaceae</taxon>
        <taxon>Jiangella</taxon>
    </lineage>
</organism>
<reference evidence="3 4" key="1">
    <citation type="submission" date="2019-03" db="EMBL/GenBank/DDBJ databases">
        <title>Draft genome sequences of novel Actinobacteria.</title>
        <authorList>
            <person name="Sahin N."/>
            <person name="Ay H."/>
            <person name="Saygin H."/>
        </authorList>
    </citation>
    <scope>NUCLEOTIDE SEQUENCE [LARGE SCALE GENOMIC DNA]</scope>
    <source>
        <strain evidence="3 4">5K138</strain>
    </source>
</reference>
<dbReference type="EMBL" id="SMKZ01000043">
    <property type="protein sequence ID" value="TDE01168.1"/>
    <property type="molecule type" value="Genomic_DNA"/>
</dbReference>
<evidence type="ECO:0000256" key="1">
    <source>
        <dbReference type="ARBA" id="ARBA00008520"/>
    </source>
</evidence>
<dbReference type="InterPro" id="IPR050490">
    <property type="entry name" value="Bact_solute-bd_prot1"/>
</dbReference>
<protein>
    <submittedName>
        <fullName evidence="3">Extracellular solute-binding protein</fullName>
    </submittedName>
</protein>
<dbReference type="SUPFAM" id="SSF53850">
    <property type="entry name" value="Periplasmic binding protein-like II"/>
    <property type="match status" value="1"/>
</dbReference>
<dbReference type="PANTHER" id="PTHR43649:SF29">
    <property type="entry name" value="OSMOPROTECTIVE COMPOUNDS-BINDING PROTEIN GGTB"/>
    <property type="match status" value="1"/>
</dbReference>
<dbReference type="OrthoDB" id="8317736at2"/>
<dbReference type="AlphaFoldDB" id="A0A4V2Z0P5"/>
<dbReference type="PANTHER" id="PTHR43649">
    <property type="entry name" value="ARABINOSE-BINDING PROTEIN-RELATED"/>
    <property type="match status" value="1"/>
</dbReference>
<comment type="caution">
    <text evidence="3">The sequence shown here is derived from an EMBL/GenBank/DDBJ whole genome shotgun (WGS) entry which is preliminary data.</text>
</comment>
<dbReference type="RefSeq" id="WP_131899209.1">
    <property type="nucleotide sequence ID" value="NZ_SMKZ01000043.1"/>
</dbReference>
<evidence type="ECO:0000256" key="2">
    <source>
        <dbReference type="ARBA" id="ARBA00022448"/>
    </source>
</evidence>
<dbReference type="Gene3D" id="3.40.190.10">
    <property type="entry name" value="Periplasmic binding protein-like II"/>
    <property type="match status" value="2"/>
</dbReference>
<keyword evidence="2" id="KW-0813">Transport</keyword>